<organism evidence="10 11">
    <name type="scientific">Anas zonorhyncha</name>
    <name type="common">Eastern spot-billed duck</name>
    <dbReference type="NCBI Taxonomy" id="75864"/>
    <lineage>
        <taxon>Eukaryota</taxon>
        <taxon>Metazoa</taxon>
        <taxon>Chordata</taxon>
        <taxon>Craniata</taxon>
        <taxon>Vertebrata</taxon>
        <taxon>Euteleostomi</taxon>
        <taxon>Archelosauria</taxon>
        <taxon>Archosauria</taxon>
        <taxon>Dinosauria</taxon>
        <taxon>Saurischia</taxon>
        <taxon>Theropoda</taxon>
        <taxon>Coelurosauria</taxon>
        <taxon>Aves</taxon>
        <taxon>Neognathae</taxon>
        <taxon>Galloanserae</taxon>
        <taxon>Anseriformes</taxon>
        <taxon>Anatidae</taxon>
        <taxon>Anatinae</taxon>
        <taxon>Anas</taxon>
    </lineage>
</organism>
<evidence type="ECO:0000256" key="5">
    <source>
        <dbReference type="ARBA" id="ARBA00022989"/>
    </source>
</evidence>
<dbReference type="GO" id="GO:0004984">
    <property type="term" value="F:olfactory receptor activity"/>
    <property type="evidence" value="ECO:0007669"/>
    <property type="project" value="InterPro"/>
</dbReference>
<evidence type="ECO:0000256" key="3">
    <source>
        <dbReference type="ARBA" id="ARBA00022692"/>
    </source>
</evidence>
<comment type="subcellular location">
    <subcellularLocation>
        <location evidence="1">Membrane</location>
        <topology evidence="1">Multi-pass membrane protein</topology>
    </subcellularLocation>
</comment>
<evidence type="ECO:0000256" key="6">
    <source>
        <dbReference type="ARBA" id="ARBA00023136"/>
    </source>
</evidence>
<sequence>MLVTNLSGSHPACFIWGYPGWRSLTPGSPSWSAGCTPLPSWEHRPARHHGEGAGPPPAHVHVPVHAACGLLLSPATVPKTLGVLWSLSTCISFNGCLAQMFSIYFVFVTELAVLLVTAFDRYITICDPPQYLAILTRSVVVKVGVVALARSFCIMSPAIFLLKWLPCCRHSITPYTYCEHIGVDCLACSNISVNVWYGVVTSFLSASLGAVSIAVSYAVPQVPPGAACPRCLPQGPAHLRLPPLCHHHVLHAGLLLLPSAPLRPPGPPTRPHPAGQPLRGGAAHTQSHRVWGEDVVDPGARGSPPQPGGLVQGGAAVHWHRQQHLHSSSQCTLQGRLCLSLFSFSAAFILSMAFGSWGQVQATCGQALQRGWWRSHQAARLPWLMPGSEKQKKSNSFCHVPVLKRRNVMIGGI</sequence>
<dbReference type="AlphaFoldDB" id="A0A8B9V3Y8"/>
<keyword evidence="7" id="KW-0807">Transducer</keyword>
<evidence type="ECO:0000256" key="2">
    <source>
        <dbReference type="ARBA" id="ARBA00022606"/>
    </source>
</evidence>
<feature type="transmembrane region" description="Helical" evidence="9">
    <location>
        <begin position="139"/>
        <end position="162"/>
    </location>
</feature>
<keyword evidence="11" id="KW-1185">Reference proteome</keyword>
<evidence type="ECO:0000256" key="4">
    <source>
        <dbReference type="ARBA" id="ARBA00022725"/>
    </source>
</evidence>
<dbReference type="GO" id="GO:0005886">
    <property type="term" value="C:plasma membrane"/>
    <property type="evidence" value="ECO:0007669"/>
    <property type="project" value="TreeGrafter"/>
</dbReference>
<reference evidence="10" key="2">
    <citation type="submission" date="2025-09" db="UniProtKB">
        <authorList>
            <consortium name="Ensembl"/>
        </authorList>
    </citation>
    <scope>IDENTIFICATION</scope>
</reference>
<evidence type="ECO:0000256" key="1">
    <source>
        <dbReference type="ARBA" id="ARBA00004141"/>
    </source>
</evidence>
<evidence type="ECO:0000256" key="8">
    <source>
        <dbReference type="SAM" id="MobiDB-lite"/>
    </source>
</evidence>
<keyword evidence="2" id="KW-0716">Sensory transduction</keyword>
<dbReference type="PROSITE" id="PS00237">
    <property type="entry name" value="G_PROTEIN_RECEP_F1_1"/>
    <property type="match status" value="1"/>
</dbReference>
<keyword evidence="5 9" id="KW-1133">Transmembrane helix</keyword>
<evidence type="ECO:0000313" key="10">
    <source>
        <dbReference type="Ensembl" id="ENSAZOP00000018747.1"/>
    </source>
</evidence>
<dbReference type="Proteomes" id="UP000694549">
    <property type="component" value="Unplaced"/>
</dbReference>
<dbReference type="SUPFAM" id="SSF81321">
    <property type="entry name" value="Family A G protein-coupled receptor-like"/>
    <property type="match status" value="1"/>
</dbReference>
<protein>
    <recommendedName>
        <fullName evidence="12">Olfactory receptor</fullName>
    </recommendedName>
</protein>
<keyword evidence="3 9" id="KW-0812">Transmembrane</keyword>
<reference evidence="10" key="1">
    <citation type="submission" date="2025-08" db="UniProtKB">
        <authorList>
            <consortium name="Ensembl"/>
        </authorList>
    </citation>
    <scope>IDENTIFICATION</scope>
</reference>
<dbReference type="GO" id="GO:0004930">
    <property type="term" value="F:G protein-coupled receptor activity"/>
    <property type="evidence" value="ECO:0007669"/>
    <property type="project" value="InterPro"/>
</dbReference>
<dbReference type="PANTHER" id="PTHR26450:SF32">
    <property type="entry name" value="OLFACTORY RECEPTOR 52B6"/>
    <property type="match status" value="1"/>
</dbReference>
<feature type="compositionally biased region" description="Pro residues" evidence="8">
    <location>
        <begin position="262"/>
        <end position="271"/>
    </location>
</feature>
<dbReference type="Pfam" id="PF13853">
    <property type="entry name" value="7tm_4"/>
    <property type="match status" value="1"/>
</dbReference>
<keyword evidence="4" id="KW-0552">Olfaction</keyword>
<evidence type="ECO:0000256" key="9">
    <source>
        <dbReference type="SAM" id="Phobius"/>
    </source>
</evidence>
<dbReference type="InterPro" id="IPR000725">
    <property type="entry name" value="Olfact_rcpt"/>
</dbReference>
<name>A0A8B9V3Y8_9AVES</name>
<feature type="region of interest" description="Disordered" evidence="8">
    <location>
        <begin position="262"/>
        <end position="284"/>
    </location>
</feature>
<dbReference type="Ensembl" id="ENSAZOT00000020143.1">
    <property type="protein sequence ID" value="ENSAZOP00000018747.1"/>
    <property type="gene ID" value="ENSAZOG00000012203.1"/>
</dbReference>
<evidence type="ECO:0000313" key="11">
    <source>
        <dbReference type="Proteomes" id="UP000694549"/>
    </source>
</evidence>
<dbReference type="InterPro" id="IPR050402">
    <property type="entry name" value="OR51/52/56-like"/>
</dbReference>
<dbReference type="PANTHER" id="PTHR26450">
    <property type="entry name" value="OLFACTORY RECEPTOR 56B1-RELATED"/>
    <property type="match status" value="1"/>
</dbReference>
<proteinExistence type="predicted"/>
<evidence type="ECO:0008006" key="12">
    <source>
        <dbReference type="Google" id="ProtNLM"/>
    </source>
</evidence>
<evidence type="ECO:0000256" key="7">
    <source>
        <dbReference type="ARBA" id="ARBA00023224"/>
    </source>
</evidence>
<keyword evidence="6 9" id="KW-0472">Membrane</keyword>
<accession>A0A8B9V3Y8</accession>
<dbReference type="InterPro" id="IPR000276">
    <property type="entry name" value="GPCR_Rhodpsn"/>
</dbReference>
<dbReference type="Gene3D" id="1.20.1070.10">
    <property type="entry name" value="Rhodopsin 7-helix transmembrane proteins"/>
    <property type="match status" value="1"/>
</dbReference>
<feature type="transmembrane region" description="Helical" evidence="9">
    <location>
        <begin position="101"/>
        <end position="119"/>
    </location>
</feature>